<feature type="transmembrane region" description="Helical" evidence="1">
    <location>
        <begin position="74"/>
        <end position="97"/>
    </location>
</feature>
<dbReference type="EMBL" id="MCIF01000002">
    <property type="protein sequence ID" value="RAQ94287.1"/>
    <property type="molecule type" value="Genomic_DNA"/>
</dbReference>
<proteinExistence type="predicted"/>
<gene>
    <name evidence="2" type="ORF">A4R35_02005</name>
</gene>
<keyword evidence="3" id="KW-1185">Reference proteome</keyword>
<feature type="transmembrane region" description="Helical" evidence="1">
    <location>
        <begin position="141"/>
        <end position="161"/>
    </location>
</feature>
<accession>A0A328V9H5</accession>
<dbReference type="OrthoDB" id="8480417at2"/>
<keyword evidence="1" id="KW-1133">Transmembrane helix</keyword>
<comment type="caution">
    <text evidence="2">The sequence shown here is derived from an EMBL/GenBank/DDBJ whole genome shotgun (WGS) entry which is preliminary data.</text>
</comment>
<dbReference type="RefSeq" id="WP_112426063.1">
    <property type="nucleotide sequence ID" value="NZ_MCIF01000002.1"/>
</dbReference>
<feature type="transmembrane region" description="Helical" evidence="1">
    <location>
        <begin position="47"/>
        <end position="68"/>
    </location>
</feature>
<evidence type="ECO:0000313" key="3">
    <source>
        <dbReference type="Proteomes" id="UP000248706"/>
    </source>
</evidence>
<reference evidence="2 3" key="1">
    <citation type="submission" date="2016-08" db="EMBL/GenBank/DDBJ databases">
        <title>Analysis of Carbohydrate Active Enzymes in Thermogemmatispora T81 Reveals Carbohydrate Degradation Ability.</title>
        <authorList>
            <person name="Tomazini A."/>
            <person name="Lal S."/>
            <person name="Stott M."/>
            <person name="Henrissat B."/>
            <person name="Polikarpov I."/>
            <person name="Sparling R."/>
            <person name="Levin D.B."/>
        </authorList>
    </citation>
    <scope>NUCLEOTIDE SEQUENCE [LARGE SCALE GENOMIC DNA]</scope>
    <source>
        <strain evidence="2 3">T81</strain>
    </source>
</reference>
<evidence type="ECO:0000313" key="2">
    <source>
        <dbReference type="EMBL" id="RAQ94287.1"/>
    </source>
</evidence>
<dbReference type="AlphaFoldDB" id="A0A328V9H5"/>
<evidence type="ECO:0000256" key="1">
    <source>
        <dbReference type="SAM" id="Phobius"/>
    </source>
</evidence>
<name>A0A328V9H5_9CHLR</name>
<dbReference type="Proteomes" id="UP000248706">
    <property type="component" value="Unassembled WGS sequence"/>
</dbReference>
<sequence>MQESIQSSWQNFYVILGSASATLIGLMFIVITLLASRRAHQASEEAIGAFGTPTVVHMCAAFLVSLILSVPWPALWQAALLIDIGGLAGLIYILIVIRRARRQRSYRPVLEDWIWHVILPFLAYASFLGAGLALLSRAWPALLVIGAAAVLMLLVGIHNAWDTITYLTFQDTHLENSQQKEEDQQEV</sequence>
<protein>
    <submittedName>
        <fullName evidence="2">Uncharacterized protein</fullName>
    </submittedName>
</protein>
<keyword evidence="1" id="KW-0472">Membrane</keyword>
<keyword evidence="1" id="KW-0812">Transmembrane</keyword>
<organism evidence="2 3">
    <name type="scientific">Thermogemmatispora tikiterensis</name>
    <dbReference type="NCBI Taxonomy" id="1825093"/>
    <lineage>
        <taxon>Bacteria</taxon>
        <taxon>Bacillati</taxon>
        <taxon>Chloroflexota</taxon>
        <taxon>Ktedonobacteria</taxon>
        <taxon>Thermogemmatisporales</taxon>
        <taxon>Thermogemmatisporaceae</taxon>
        <taxon>Thermogemmatispora</taxon>
    </lineage>
</organism>
<feature type="transmembrane region" description="Helical" evidence="1">
    <location>
        <begin position="113"/>
        <end position="135"/>
    </location>
</feature>
<feature type="transmembrane region" description="Helical" evidence="1">
    <location>
        <begin position="12"/>
        <end position="35"/>
    </location>
</feature>